<proteinExistence type="predicted"/>
<accession>A0ACC3BNP2</accession>
<protein>
    <submittedName>
        <fullName evidence="1">Uncharacterized protein</fullName>
    </submittedName>
</protein>
<dbReference type="EMBL" id="CM020618">
    <property type="protein sequence ID" value="KAK1859122.1"/>
    <property type="molecule type" value="Genomic_DNA"/>
</dbReference>
<keyword evidence="2" id="KW-1185">Reference proteome</keyword>
<sequence length="342" mass="34559">MEWGTVLLGYEQANRYTLRAAPDGAIAGYIAEEDSLGKSLLRNVARTHRSFTAMILDAAGTPVVRLRRPFYLMSTSMFVEEPDGRPLGEVHMTWHPLRRRYALHGPDGEQFAAVDSPWLAVDFDAVGRNGGVLANVGKDWTGLVRELFSDARQYVVRFGAKAGEADRLEAGGACSDPAAQSALDAVARVAAAAPAAPPLPVGAGGGGVTPGGPPLAGGAAPAVTAAAASPSAGGSLPPAAAAPSAAAAVPADAATVAGDAPAAPDVVAPSALTREQRAVVLAAAPGFAPPGDEFAPDDGWAGEEGWANDDGWAADDDGGGDDDEGGGITGLVGDLWDSFSED</sequence>
<gene>
    <name evidence="1" type="ORF">I4F81_001719</name>
</gene>
<evidence type="ECO:0000313" key="1">
    <source>
        <dbReference type="EMBL" id="KAK1859122.1"/>
    </source>
</evidence>
<name>A0ACC3BNP2_PYRYE</name>
<dbReference type="Proteomes" id="UP000798662">
    <property type="component" value="Chromosome 1"/>
</dbReference>
<reference evidence="1" key="1">
    <citation type="submission" date="2019-11" db="EMBL/GenBank/DDBJ databases">
        <title>Nori genome reveals adaptations in red seaweeds to the harsh intertidal environment.</title>
        <authorList>
            <person name="Wang D."/>
            <person name="Mao Y."/>
        </authorList>
    </citation>
    <scope>NUCLEOTIDE SEQUENCE</scope>
    <source>
        <tissue evidence="1">Gametophyte</tissue>
    </source>
</reference>
<organism evidence="1 2">
    <name type="scientific">Pyropia yezoensis</name>
    <name type="common">Susabi-nori</name>
    <name type="synonym">Porphyra yezoensis</name>
    <dbReference type="NCBI Taxonomy" id="2788"/>
    <lineage>
        <taxon>Eukaryota</taxon>
        <taxon>Rhodophyta</taxon>
        <taxon>Bangiophyceae</taxon>
        <taxon>Bangiales</taxon>
        <taxon>Bangiaceae</taxon>
        <taxon>Pyropia</taxon>
    </lineage>
</organism>
<comment type="caution">
    <text evidence="1">The sequence shown here is derived from an EMBL/GenBank/DDBJ whole genome shotgun (WGS) entry which is preliminary data.</text>
</comment>
<evidence type="ECO:0000313" key="2">
    <source>
        <dbReference type="Proteomes" id="UP000798662"/>
    </source>
</evidence>